<sequence length="797" mass="90499">MTERKKKPTQKRPATKKKASGSRSQTSHSDKQRKKAQVTHERVRLVPNWFRWFVKLSLVGLVCMLVFFVYLDANLRKDLDAVQWELPAQVYARPLEIYPGKSLTLGSLVEELKALGYRFQPHRRTGYAQTSSNSVTIFARKFRFEDELRERARVTVEFQNERVFRLLVDGQERDIFRLEPLLVGSLFPSHHEDRQLVKIDEVPQALKQALIATEDREFYDHHGVSPKSIVRAMLANFQAGSVVQGGSTLTQQLIKNLYLTRERTYTRKIMEASMSLLVDFRYSKEKILETYLNEVYLGQDGPRALHGVMAASYFYFGVPIRELKLHQIALMVAVVKGPAYYNPKRFPERALTRRNLVLELMVKEGYIKPKVADWSKRQPIDVVKHPTRSANRFPAYLSLVHRQLKQDYSPEELSEEGLRIFTTLDPHVQWTLEKSAVASVERLARKHKSEGEHYQLATVVTSVDNGEVVAMIGDRKVGFSGFNRALDAKRPIGSLAKPAVYLSALQRPEQYTLASVVKDQAFMIKTEDGQEWAPRNFDKKSHGDVLMYQAFAKSYNQATARLGLEVGLSEVVSTFRKFGFDQHVPMLPAIMLGSLSLSPYDVTRMYQVLAAEGFKTPLKVIRSVTDAEGALLESYPLDIEQVFDQKAVYLTDYAMQIAAREGTGRWLNSVIRQDQVVYGKTGTSNQQRDSWFAGVKGDYLAVTWLGRDDNAPTQLTGSSGALRIWGEFMAQLPNEPETRLVPEGVGFVWVDERTGLLTGEHCPSARLIPFIEGSEPTDSVSCAGKTQKGLLDRLMDW</sequence>
<evidence type="ECO:0000256" key="10">
    <source>
        <dbReference type="ARBA" id="ARBA00022676"/>
    </source>
</evidence>
<evidence type="ECO:0000256" key="22">
    <source>
        <dbReference type="NCBIfam" id="TIGR02071"/>
    </source>
</evidence>
<dbReference type="InterPro" id="IPR050396">
    <property type="entry name" value="Glycosyltr_51/Transpeptidase"/>
</dbReference>
<dbReference type="Pfam" id="PF00905">
    <property type="entry name" value="Transpeptidase"/>
    <property type="match status" value="1"/>
</dbReference>
<dbReference type="InterPro" id="IPR001264">
    <property type="entry name" value="Glyco_trans_51"/>
</dbReference>
<dbReference type="InterPro" id="IPR001460">
    <property type="entry name" value="PCN-bd_Tpept"/>
</dbReference>
<comment type="pathway">
    <text evidence="3 23">Cell wall biogenesis; peptidoglycan biosynthesis.</text>
</comment>
<keyword evidence="8" id="KW-0121">Carboxypeptidase</keyword>
<protein>
    <recommendedName>
        <fullName evidence="6 22">Penicillin-binding protein 1B</fullName>
        <shortName evidence="23">PBP-1b</shortName>
        <shortName evidence="23">PBP1b</shortName>
    </recommendedName>
    <alternativeName>
        <fullName evidence="19 23">Murein polymerase</fullName>
    </alternativeName>
</protein>
<dbReference type="InterPro" id="IPR012338">
    <property type="entry name" value="Beta-lactam/transpept-like"/>
</dbReference>
<feature type="domain" description="Bifunctional transglycosylase second" evidence="28">
    <location>
        <begin position="97"/>
        <end position="178"/>
    </location>
</feature>
<dbReference type="InterPro" id="IPR011813">
    <property type="entry name" value="PBP_1b"/>
</dbReference>
<evidence type="ECO:0000256" key="19">
    <source>
        <dbReference type="ARBA" id="ARBA00032454"/>
    </source>
</evidence>
<comment type="catalytic activity">
    <reaction evidence="20">
        <text>Preferential cleavage: (Ac)2-L-Lys-D-Ala-|-D-Ala. Also transpeptidation of peptidyl-alanyl moieties that are N-acyl substituents of D-alanine.</text>
        <dbReference type="EC" id="3.4.16.4"/>
    </reaction>
</comment>
<gene>
    <name evidence="29" type="primary">mrcB</name>
    <name evidence="29" type="ORF">GCM10022277_45470</name>
</gene>
<feature type="transmembrane region" description="Helical" evidence="25">
    <location>
        <begin position="52"/>
        <end position="71"/>
    </location>
</feature>
<dbReference type="PANTHER" id="PTHR32282:SF11">
    <property type="entry name" value="PENICILLIN-BINDING PROTEIN 1B"/>
    <property type="match status" value="1"/>
</dbReference>
<dbReference type="Pfam" id="PF00912">
    <property type="entry name" value="Transgly"/>
    <property type="match status" value="1"/>
</dbReference>
<dbReference type="RefSeq" id="WP_344800975.1">
    <property type="nucleotide sequence ID" value="NZ_BAABBN010000017.1"/>
</dbReference>
<feature type="compositionally biased region" description="Basic residues" evidence="24">
    <location>
        <begin position="1"/>
        <end position="20"/>
    </location>
</feature>
<comment type="similarity">
    <text evidence="5 23">In the N-terminal section; belongs to the glycosyltransferase 51 family.</text>
</comment>
<evidence type="ECO:0000313" key="29">
    <source>
        <dbReference type="EMBL" id="GAA3944651.1"/>
    </source>
</evidence>
<feature type="domain" description="Penicillin-binding protein transpeptidase" evidence="26">
    <location>
        <begin position="457"/>
        <end position="694"/>
    </location>
</feature>
<evidence type="ECO:0000256" key="18">
    <source>
        <dbReference type="ARBA" id="ARBA00023316"/>
    </source>
</evidence>
<evidence type="ECO:0000256" key="2">
    <source>
        <dbReference type="ARBA" id="ARBA00004236"/>
    </source>
</evidence>
<dbReference type="Gene3D" id="1.10.3810.10">
    <property type="entry name" value="Biosynthetic peptidoglycan transglycosylase-like"/>
    <property type="match status" value="1"/>
</dbReference>
<evidence type="ECO:0000256" key="8">
    <source>
        <dbReference type="ARBA" id="ARBA00022645"/>
    </source>
</evidence>
<feature type="region of interest" description="Disordered" evidence="24">
    <location>
        <begin position="1"/>
        <end position="37"/>
    </location>
</feature>
<dbReference type="Proteomes" id="UP001501565">
    <property type="component" value="Unassembled WGS sequence"/>
</dbReference>
<organism evidence="29 30">
    <name type="scientific">Litoribacillus peritrichatus</name>
    <dbReference type="NCBI Taxonomy" id="718191"/>
    <lineage>
        <taxon>Bacteria</taxon>
        <taxon>Pseudomonadati</taxon>
        <taxon>Pseudomonadota</taxon>
        <taxon>Gammaproteobacteria</taxon>
        <taxon>Oceanospirillales</taxon>
        <taxon>Oceanospirillaceae</taxon>
        <taxon>Litoribacillus</taxon>
    </lineage>
</organism>
<comment type="function">
    <text evidence="1 23">Cell wall formation. Synthesis of cross-linked peptidoglycan from the lipid intermediates. The enzyme has a penicillin-insensitive transglycosylase N-terminal domain (formation of linear glycan strands) and a penicillin-sensitive transpeptidase C-terminal domain (cross-linking of the peptide subunits).</text>
</comment>
<dbReference type="InterPro" id="IPR028166">
    <property type="entry name" value="UB2H"/>
</dbReference>
<comment type="subcellular location">
    <subcellularLocation>
        <location evidence="2">Cell membrane</location>
    </subcellularLocation>
</comment>
<evidence type="ECO:0000259" key="28">
    <source>
        <dbReference type="Pfam" id="PF14814"/>
    </source>
</evidence>
<evidence type="ECO:0000256" key="20">
    <source>
        <dbReference type="ARBA" id="ARBA00034000"/>
    </source>
</evidence>
<keyword evidence="9" id="KW-0645">Protease</keyword>
<dbReference type="Gene3D" id="3.30.2060.10">
    <property type="entry name" value="Penicillin-binding protein 1b domain"/>
    <property type="match status" value="1"/>
</dbReference>
<evidence type="ECO:0000259" key="27">
    <source>
        <dbReference type="Pfam" id="PF00912"/>
    </source>
</evidence>
<dbReference type="SUPFAM" id="SSF53955">
    <property type="entry name" value="Lysozyme-like"/>
    <property type="match status" value="1"/>
</dbReference>
<evidence type="ECO:0000256" key="5">
    <source>
        <dbReference type="ARBA" id="ARBA00007739"/>
    </source>
</evidence>
<keyword evidence="25" id="KW-0812">Transmembrane</keyword>
<dbReference type="EMBL" id="BAABBN010000017">
    <property type="protein sequence ID" value="GAA3944651.1"/>
    <property type="molecule type" value="Genomic_DNA"/>
</dbReference>
<evidence type="ECO:0000256" key="15">
    <source>
        <dbReference type="ARBA" id="ARBA00023136"/>
    </source>
</evidence>
<keyword evidence="7" id="KW-1003">Cell membrane</keyword>
<evidence type="ECO:0000256" key="21">
    <source>
        <dbReference type="ARBA" id="ARBA00049902"/>
    </source>
</evidence>
<evidence type="ECO:0000256" key="3">
    <source>
        <dbReference type="ARBA" id="ARBA00004752"/>
    </source>
</evidence>
<keyword evidence="13 23" id="KW-0133">Cell shape</keyword>
<keyword evidence="12" id="KW-0378">Hydrolase</keyword>
<keyword evidence="15 25" id="KW-0472">Membrane</keyword>
<evidence type="ECO:0000256" key="17">
    <source>
        <dbReference type="ARBA" id="ARBA00023268"/>
    </source>
</evidence>
<evidence type="ECO:0000256" key="4">
    <source>
        <dbReference type="ARBA" id="ARBA00007090"/>
    </source>
</evidence>
<keyword evidence="25" id="KW-1133">Transmembrane helix</keyword>
<evidence type="ECO:0000256" key="13">
    <source>
        <dbReference type="ARBA" id="ARBA00022960"/>
    </source>
</evidence>
<evidence type="ECO:0000256" key="25">
    <source>
        <dbReference type="SAM" id="Phobius"/>
    </source>
</evidence>
<dbReference type="SUPFAM" id="SSF56601">
    <property type="entry name" value="beta-lactamase/transpeptidase-like"/>
    <property type="match status" value="1"/>
</dbReference>
<keyword evidence="14 23" id="KW-0573">Peptidoglycan synthesis</keyword>
<evidence type="ECO:0000256" key="12">
    <source>
        <dbReference type="ARBA" id="ARBA00022801"/>
    </source>
</evidence>
<evidence type="ECO:0000256" key="16">
    <source>
        <dbReference type="ARBA" id="ARBA00023251"/>
    </source>
</evidence>
<evidence type="ECO:0000256" key="1">
    <source>
        <dbReference type="ARBA" id="ARBA00002624"/>
    </source>
</evidence>
<comment type="similarity">
    <text evidence="4 23">In the C-terminal section; belongs to the transpeptidase family.</text>
</comment>
<dbReference type="Pfam" id="PF14814">
    <property type="entry name" value="UB2H"/>
    <property type="match status" value="1"/>
</dbReference>
<keyword evidence="18 23" id="KW-0961">Cell wall biogenesis/degradation</keyword>
<evidence type="ECO:0000256" key="11">
    <source>
        <dbReference type="ARBA" id="ARBA00022679"/>
    </source>
</evidence>
<dbReference type="InterPro" id="IPR023346">
    <property type="entry name" value="Lysozyme-like_dom_sf"/>
</dbReference>
<dbReference type="NCBIfam" id="TIGR02071">
    <property type="entry name" value="PBP_1b"/>
    <property type="match status" value="1"/>
</dbReference>
<keyword evidence="10 23" id="KW-0328">Glycosyltransferase</keyword>
<keyword evidence="11 23" id="KW-0808">Transferase</keyword>
<evidence type="ECO:0000256" key="14">
    <source>
        <dbReference type="ARBA" id="ARBA00022984"/>
    </source>
</evidence>
<evidence type="ECO:0000256" key="7">
    <source>
        <dbReference type="ARBA" id="ARBA00022475"/>
    </source>
</evidence>
<keyword evidence="17" id="KW-0511">Multifunctional enzyme</keyword>
<evidence type="ECO:0000259" key="26">
    <source>
        <dbReference type="Pfam" id="PF00905"/>
    </source>
</evidence>
<evidence type="ECO:0000256" key="9">
    <source>
        <dbReference type="ARBA" id="ARBA00022670"/>
    </source>
</evidence>
<dbReference type="PANTHER" id="PTHR32282">
    <property type="entry name" value="BINDING PROTEIN TRANSPEPTIDASE, PUTATIVE-RELATED"/>
    <property type="match status" value="1"/>
</dbReference>
<comment type="catalytic activity">
    <reaction evidence="21">
        <text>[GlcNAc-(1-&gt;4)-Mur2Ac(oyl-L-Ala-gamma-D-Glu-L-Lys-D-Ala-D-Ala)](n)-di-trans,octa-cis-undecaprenyl diphosphate + beta-D-GlcNAc-(1-&gt;4)-Mur2Ac(oyl-L-Ala-gamma-D-Glu-L-Lys-D-Ala-D-Ala)-di-trans,octa-cis-undecaprenyl diphosphate = [GlcNAc-(1-&gt;4)-Mur2Ac(oyl-L-Ala-gamma-D-Glu-L-Lys-D-Ala-D-Ala)](n+1)-di-trans,octa-cis-undecaprenyl diphosphate + di-trans,octa-cis-undecaprenyl diphosphate + H(+)</text>
        <dbReference type="Rhea" id="RHEA:23708"/>
        <dbReference type="Rhea" id="RHEA-COMP:9602"/>
        <dbReference type="Rhea" id="RHEA-COMP:9603"/>
        <dbReference type="ChEBI" id="CHEBI:15378"/>
        <dbReference type="ChEBI" id="CHEBI:58405"/>
        <dbReference type="ChEBI" id="CHEBI:60033"/>
        <dbReference type="ChEBI" id="CHEBI:78435"/>
        <dbReference type="EC" id="2.4.99.28"/>
    </reaction>
</comment>
<evidence type="ECO:0000256" key="24">
    <source>
        <dbReference type="SAM" id="MobiDB-lite"/>
    </source>
</evidence>
<proteinExistence type="inferred from homology"/>
<evidence type="ECO:0000256" key="6">
    <source>
        <dbReference type="ARBA" id="ARBA00018637"/>
    </source>
</evidence>
<dbReference type="PIRSF" id="PIRSF002799">
    <property type="entry name" value="PBP_1b"/>
    <property type="match status" value="1"/>
</dbReference>
<accession>A0ABP7NEB5</accession>
<dbReference type="InterPro" id="IPR036950">
    <property type="entry name" value="PBP_transglycosylase"/>
</dbReference>
<reference evidence="30" key="1">
    <citation type="journal article" date="2019" name="Int. J. Syst. Evol. Microbiol.">
        <title>The Global Catalogue of Microorganisms (GCM) 10K type strain sequencing project: providing services to taxonomists for standard genome sequencing and annotation.</title>
        <authorList>
            <consortium name="The Broad Institute Genomics Platform"/>
            <consortium name="The Broad Institute Genome Sequencing Center for Infectious Disease"/>
            <person name="Wu L."/>
            <person name="Ma J."/>
        </authorList>
    </citation>
    <scope>NUCLEOTIDE SEQUENCE [LARGE SCALE GENOMIC DNA]</scope>
    <source>
        <strain evidence="30">JCM 17551</strain>
    </source>
</reference>
<evidence type="ECO:0000313" key="30">
    <source>
        <dbReference type="Proteomes" id="UP001501565"/>
    </source>
</evidence>
<keyword evidence="16" id="KW-0046">Antibiotic resistance</keyword>
<dbReference type="Gene3D" id="3.40.710.10">
    <property type="entry name" value="DD-peptidase/beta-lactamase superfamily"/>
    <property type="match status" value="1"/>
</dbReference>
<feature type="domain" description="Glycosyl transferase family 51" evidence="27">
    <location>
        <begin position="190"/>
        <end position="361"/>
    </location>
</feature>
<name>A0ABP7NEB5_9GAMM</name>
<evidence type="ECO:0000256" key="23">
    <source>
        <dbReference type="PIRNR" id="PIRNR002799"/>
    </source>
</evidence>
<comment type="caution">
    <text evidence="29">The sequence shown here is derived from an EMBL/GenBank/DDBJ whole genome shotgun (WGS) entry which is preliminary data.</text>
</comment>
<keyword evidence="30" id="KW-1185">Reference proteome</keyword>